<protein>
    <recommendedName>
        <fullName evidence="1">HTH cro/C1-type domain-containing protein</fullName>
    </recommendedName>
</protein>
<dbReference type="InterPro" id="IPR001387">
    <property type="entry name" value="Cro/C1-type_HTH"/>
</dbReference>
<dbReference type="GO" id="GO:0003677">
    <property type="term" value="F:DNA binding"/>
    <property type="evidence" value="ECO:0007669"/>
    <property type="project" value="InterPro"/>
</dbReference>
<dbReference type="AlphaFoldDB" id="A0A0F9FHF2"/>
<gene>
    <name evidence="2" type="ORF">LCGC14_2304460</name>
</gene>
<reference evidence="2" key="1">
    <citation type="journal article" date="2015" name="Nature">
        <title>Complex archaea that bridge the gap between prokaryotes and eukaryotes.</title>
        <authorList>
            <person name="Spang A."/>
            <person name="Saw J.H."/>
            <person name="Jorgensen S.L."/>
            <person name="Zaremba-Niedzwiedzka K."/>
            <person name="Martijn J."/>
            <person name="Lind A.E."/>
            <person name="van Eijk R."/>
            <person name="Schleper C."/>
            <person name="Guy L."/>
            <person name="Ettema T.J."/>
        </authorList>
    </citation>
    <scope>NUCLEOTIDE SEQUENCE</scope>
</reference>
<dbReference type="Pfam" id="PF13560">
    <property type="entry name" value="HTH_31"/>
    <property type="match status" value="1"/>
</dbReference>
<name>A0A0F9FHF2_9ZZZZ</name>
<organism evidence="2">
    <name type="scientific">marine sediment metagenome</name>
    <dbReference type="NCBI Taxonomy" id="412755"/>
    <lineage>
        <taxon>unclassified sequences</taxon>
        <taxon>metagenomes</taxon>
        <taxon>ecological metagenomes</taxon>
    </lineage>
</organism>
<dbReference type="SUPFAM" id="SSF47413">
    <property type="entry name" value="lambda repressor-like DNA-binding domains"/>
    <property type="match status" value="1"/>
</dbReference>
<evidence type="ECO:0000259" key="1">
    <source>
        <dbReference type="PROSITE" id="PS50943"/>
    </source>
</evidence>
<accession>A0A0F9FHF2</accession>
<dbReference type="PROSITE" id="PS50943">
    <property type="entry name" value="HTH_CROC1"/>
    <property type="match status" value="1"/>
</dbReference>
<dbReference type="CDD" id="cd00093">
    <property type="entry name" value="HTH_XRE"/>
    <property type="match status" value="1"/>
</dbReference>
<dbReference type="SMART" id="SM00530">
    <property type="entry name" value="HTH_XRE"/>
    <property type="match status" value="1"/>
</dbReference>
<proteinExistence type="predicted"/>
<dbReference type="Gene3D" id="1.10.260.40">
    <property type="entry name" value="lambda repressor-like DNA-binding domains"/>
    <property type="match status" value="1"/>
</dbReference>
<dbReference type="InterPro" id="IPR010982">
    <property type="entry name" value="Lambda_DNA-bd_dom_sf"/>
</dbReference>
<dbReference type="EMBL" id="LAZR01032560">
    <property type="protein sequence ID" value="KKL50542.1"/>
    <property type="molecule type" value="Genomic_DNA"/>
</dbReference>
<sequence length="105" mass="11165">MGEQLQKVRGRGPSLSPETLARRVTFGIRIAAIRTLAGLSQAQLSTTLGVKRALLARWEQGRLPVCSESILDLAAALGVTVPFLMDVIPTTARVLAVVESEVKAA</sequence>
<feature type="domain" description="HTH cro/C1-type" evidence="1">
    <location>
        <begin position="30"/>
        <end position="84"/>
    </location>
</feature>
<comment type="caution">
    <text evidence="2">The sequence shown here is derived from an EMBL/GenBank/DDBJ whole genome shotgun (WGS) entry which is preliminary data.</text>
</comment>
<evidence type="ECO:0000313" key="2">
    <source>
        <dbReference type="EMBL" id="KKL50542.1"/>
    </source>
</evidence>